<evidence type="ECO:0000259" key="6">
    <source>
        <dbReference type="PROSITE" id="PS51198"/>
    </source>
</evidence>
<dbReference type="RefSeq" id="WP_151041726.1">
    <property type="nucleotide sequence ID" value="NZ_VZUL01000002.1"/>
</dbReference>
<evidence type="ECO:0000313" key="7">
    <source>
        <dbReference type="EMBL" id="KAB1086259.1"/>
    </source>
</evidence>
<dbReference type="GO" id="GO:0005524">
    <property type="term" value="F:ATP binding"/>
    <property type="evidence" value="ECO:0007669"/>
    <property type="project" value="UniProtKB-UniRule"/>
</dbReference>
<dbReference type="AlphaFoldDB" id="A0A6A1TP75"/>
<dbReference type="InterPro" id="IPR027417">
    <property type="entry name" value="P-loop_NTPase"/>
</dbReference>
<evidence type="ECO:0000313" key="8">
    <source>
        <dbReference type="Proteomes" id="UP000386575"/>
    </source>
</evidence>
<evidence type="ECO:0000256" key="1">
    <source>
        <dbReference type="ARBA" id="ARBA00022741"/>
    </source>
</evidence>
<evidence type="ECO:0000256" key="4">
    <source>
        <dbReference type="ARBA" id="ARBA00022840"/>
    </source>
</evidence>
<dbReference type="SUPFAM" id="SSF52540">
    <property type="entry name" value="P-loop containing nucleoside triphosphate hydrolases"/>
    <property type="match status" value="1"/>
</dbReference>
<proteinExistence type="predicted"/>
<keyword evidence="4 5" id="KW-0067">ATP-binding</keyword>
<gene>
    <name evidence="7" type="ORF">F4V91_07305</name>
</gene>
<dbReference type="Proteomes" id="UP000386575">
    <property type="component" value="Unassembled WGS sequence"/>
</dbReference>
<name>A0A6A1TP75_NEOGA</name>
<reference evidence="7 8" key="1">
    <citation type="submission" date="2019-09" db="EMBL/GenBank/DDBJ databases">
        <title>Genome sequencing of Ng87 strain.</title>
        <authorList>
            <person name="Karasev E.S."/>
            <person name="Andronov E."/>
        </authorList>
    </citation>
    <scope>NUCLEOTIDE SEQUENCE [LARGE SCALE GENOMIC DNA]</scope>
    <source>
        <strain evidence="7 8">Ng87</strain>
    </source>
</reference>
<dbReference type="InterPro" id="IPR014016">
    <property type="entry name" value="UvrD-like_ATP-bd"/>
</dbReference>
<dbReference type="GO" id="GO:0004386">
    <property type="term" value="F:helicase activity"/>
    <property type="evidence" value="ECO:0007669"/>
    <property type="project" value="UniProtKB-UniRule"/>
</dbReference>
<sequence>MTTKPRVASCIKFSWLKNMPFPVPVERQREVVYLPAKGHNVVLGTAGSGKTTMAILRAAFLADPELPGNGPVLLLTYNKALGSYIRTISQGRLRNVTVEHYHKFARGYLASRGLMGRNDILNASPRRGLVGVALAEVQALTPPTAFLSRTVNFFDTEVGWIAKNGITDLATYLATSRIGRGEPLLEGARRLIWDIRERYLLKRSAAGRRYDWDDVAISVSEQLALDRSPRRYKHIVIDEGQDLSPQMLRSIASAVPSDGTITFFGDVA</sequence>
<organism evidence="7 8">
    <name type="scientific">Neorhizobium galegae</name>
    <name type="common">Rhizobium galegae</name>
    <dbReference type="NCBI Taxonomy" id="399"/>
    <lineage>
        <taxon>Bacteria</taxon>
        <taxon>Pseudomonadati</taxon>
        <taxon>Pseudomonadota</taxon>
        <taxon>Alphaproteobacteria</taxon>
        <taxon>Hyphomicrobiales</taxon>
        <taxon>Rhizobiaceae</taxon>
        <taxon>Rhizobium/Agrobacterium group</taxon>
        <taxon>Neorhizobium</taxon>
    </lineage>
</organism>
<accession>A0A6A1TP75</accession>
<comment type="caution">
    <text evidence="7">The sequence shown here is derived from an EMBL/GenBank/DDBJ whole genome shotgun (WGS) entry which is preliminary data.</text>
</comment>
<keyword evidence="3 5" id="KW-0347">Helicase</keyword>
<feature type="domain" description="UvrD-like helicase ATP-binding" evidence="6">
    <location>
        <begin position="23"/>
        <end position="268"/>
    </location>
</feature>
<keyword evidence="2 5" id="KW-0378">Hydrolase</keyword>
<keyword evidence="1 5" id="KW-0547">Nucleotide-binding</keyword>
<evidence type="ECO:0000256" key="2">
    <source>
        <dbReference type="ARBA" id="ARBA00022801"/>
    </source>
</evidence>
<dbReference type="PROSITE" id="PS51198">
    <property type="entry name" value="UVRD_HELICASE_ATP_BIND"/>
    <property type="match status" value="1"/>
</dbReference>
<dbReference type="Pfam" id="PF13245">
    <property type="entry name" value="AAA_19"/>
    <property type="match status" value="1"/>
</dbReference>
<dbReference type="Gene3D" id="3.40.50.300">
    <property type="entry name" value="P-loop containing nucleotide triphosphate hydrolases"/>
    <property type="match status" value="1"/>
</dbReference>
<evidence type="ECO:0000256" key="3">
    <source>
        <dbReference type="ARBA" id="ARBA00022806"/>
    </source>
</evidence>
<evidence type="ECO:0000256" key="5">
    <source>
        <dbReference type="PROSITE-ProRule" id="PRU00560"/>
    </source>
</evidence>
<feature type="binding site" evidence="5">
    <location>
        <begin position="44"/>
        <end position="51"/>
    </location>
    <ligand>
        <name>ATP</name>
        <dbReference type="ChEBI" id="CHEBI:30616"/>
    </ligand>
</feature>
<dbReference type="GO" id="GO:0016787">
    <property type="term" value="F:hydrolase activity"/>
    <property type="evidence" value="ECO:0007669"/>
    <property type="project" value="UniProtKB-UniRule"/>
</dbReference>
<protein>
    <submittedName>
        <fullName evidence="7">AAA family ATPase</fullName>
    </submittedName>
</protein>
<dbReference type="EMBL" id="VZUL01000002">
    <property type="protein sequence ID" value="KAB1086259.1"/>
    <property type="molecule type" value="Genomic_DNA"/>
</dbReference>